<protein>
    <submittedName>
        <fullName evidence="2">IS1634 family transposase</fullName>
    </submittedName>
</protein>
<evidence type="ECO:0000313" key="3">
    <source>
        <dbReference type="Proteomes" id="UP000254537"/>
    </source>
</evidence>
<accession>A0A345Y536</accession>
<dbReference type="PANTHER" id="PTHR34614">
    <property type="match status" value="1"/>
</dbReference>
<dbReference type="PANTHER" id="PTHR34614:SF2">
    <property type="entry name" value="TRANSPOSASE IS4-LIKE DOMAIN-CONTAINING PROTEIN"/>
    <property type="match status" value="1"/>
</dbReference>
<reference evidence="2 3" key="1">
    <citation type="submission" date="2018-07" db="EMBL/GenBank/DDBJ databases">
        <title>Crenobacter cavernae sp. nov., isolated from a karst cave.</title>
        <authorList>
            <person name="Zhu H."/>
        </authorList>
    </citation>
    <scope>NUCLEOTIDE SEQUENCE [LARGE SCALE GENOMIC DNA]</scope>
    <source>
        <strain evidence="2 3">K1W11S-77</strain>
    </source>
</reference>
<dbReference type="RefSeq" id="WP_115432973.1">
    <property type="nucleotide sequence ID" value="NZ_CP031337.1"/>
</dbReference>
<dbReference type="GO" id="GO:0004803">
    <property type="term" value="F:transposase activity"/>
    <property type="evidence" value="ECO:0007669"/>
    <property type="project" value="InterPro"/>
</dbReference>
<dbReference type="GO" id="GO:0006313">
    <property type="term" value="P:DNA transposition"/>
    <property type="evidence" value="ECO:0007669"/>
    <property type="project" value="InterPro"/>
</dbReference>
<evidence type="ECO:0000313" key="2">
    <source>
        <dbReference type="EMBL" id="AXK39038.1"/>
    </source>
</evidence>
<dbReference type="NCBIfam" id="NF033559">
    <property type="entry name" value="transpos_IS1634"/>
    <property type="match status" value="1"/>
</dbReference>
<organism evidence="2 3">
    <name type="scientific">Crenobacter cavernae</name>
    <dbReference type="NCBI Taxonomy" id="2290923"/>
    <lineage>
        <taxon>Bacteria</taxon>
        <taxon>Pseudomonadati</taxon>
        <taxon>Pseudomonadota</taxon>
        <taxon>Betaproteobacteria</taxon>
        <taxon>Neisseriales</taxon>
        <taxon>Neisseriaceae</taxon>
        <taxon>Crenobacter</taxon>
    </lineage>
</organism>
<dbReference type="AlphaFoldDB" id="A0A345Y536"/>
<sequence>MFVKVTTSGSRRYVQLVEAYRDDHGRPKQRTVATLGRLDQLGSELESVISGLLRVTGRSLSEPAEPPAMTFESALSLGDVWALTELWNELGFGQLRQTFRRTRHGIDVEALLRVMVLNRLCDPDSKLGVLRWLETVSLPGIVLDNIEHHHLLRAMDALIEHRDAVDEVVSALLRPLLDQELAVVFYDMTTIRAEGLSQQSGDVRQFGMAKEGVIARQFMLGVVQTADGIPLYHEVFDGNTAEVTTLKPTIEKVIQRFPIQRVIAVADRGLLSTDNLTELQAITLPSGKPLEFILAVPGRRYSEFTELLASFQQAHCLGAAKEVTGELKWNGLRLIVAHNPDTASDQGAQRDHTIAELEQKAAEWSGKLDAQDAGKRGRGRKLSDGGARARFYHEACEAHLARIIRVDLKSELFSYNIDEQALAHARRMDGKLLLVTNAADLTPMEVIKRYKSLADIERGFRVLKSEIEIGPVYHRLPDRIRAHAAICFMALILYRVMRQRLAASQSGLSPERALSLLRRIQHHRVTLNNAQPISGISSISQEQTGILSALRVKKPAASKQLPLL</sequence>
<dbReference type="InterPro" id="IPR002559">
    <property type="entry name" value="Transposase_11"/>
</dbReference>
<dbReference type="InterPro" id="IPR047654">
    <property type="entry name" value="IS1634_transpos"/>
</dbReference>
<evidence type="ECO:0000259" key="1">
    <source>
        <dbReference type="Pfam" id="PF01609"/>
    </source>
</evidence>
<dbReference type="EMBL" id="CP031337">
    <property type="protein sequence ID" value="AXK39038.1"/>
    <property type="molecule type" value="Genomic_DNA"/>
</dbReference>
<dbReference type="Pfam" id="PF01609">
    <property type="entry name" value="DDE_Tnp_1"/>
    <property type="match status" value="1"/>
</dbReference>
<feature type="domain" description="Transposase IS4-like" evidence="1">
    <location>
        <begin position="183"/>
        <end position="493"/>
    </location>
</feature>
<dbReference type="Proteomes" id="UP000254537">
    <property type="component" value="Chromosome"/>
</dbReference>
<name>A0A345Y536_9NEIS</name>
<dbReference type="OrthoDB" id="8547152at2"/>
<gene>
    <name evidence="2" type="ORF">DWG20_06070</name>
</gene>
<proteinExistence type="predicted"/>
<dbReference type="KEGG" id="ccah:DWG20_06070"/>
<dbReference type="SUPFAM" id="SSF53098">
    <property type="entry name" value="Ribonuclease H-like"/>
    <property type="match status" value="1"/>
</dbReference>
<dbReference type="InterPro" id="IPR012337">
    <property type="entry name" value="RNaseH-like_sf"/>
</dbReference>
<dbReference type="GO" id="GO:0003677">
    <property type="term" value="F:DNA binding"/>
    <property type="evidence" value="ECO:0007669"/>
    <property type="project" value="InterPro"/>
</dbReference>